<dbReference type="Gene3D" id="3.40.140.10">
    <property type="entry name" value="Cytidine Deaminase, domain 2"/>
    <property type="match status" value="1"/>
</dbReference>
<evidence type="ECO:0000256" key="3">
    <source>
        <dbReference type="ARBA" id="ARBA00022801"/>
    </source>
</evidence>
<dbReference type="InterPro" id="IPR001405">
    <property type="entry name" value="UPF0758"/>
</dbReference>
<keyword evidence="5" id="KW-0482">Metalloprotease</keyword>
<evidence type="ECO:0000256" key="5">
    <source>
        <dbReference type="ARBA" id="ARBA00023049"/>
    </source>
</evidence>
<sequence length="164" mass="17970">MTTEHFDHYIHLGNGIFRPATADQIIATAMRALDAKIIRHGSIASPADAKALACLRLGQLKHEVFAAIFVDAQHRIIEFVELFRGTLTQTSVYPREVVIEALNRHAHGLVIVHNHPSGYPEPSRADELLTSTLKSALALVDVRLLDHLVVAGGQVVSFAERGLL</sequence>
<dbReference type="SUPFAM" id="SSF102712">
    <property type="entry name" value="JAB1/MPN domain"/>
    <property type="match status" value="1"/>
</dbReference>
<dbReference type="CDD" id="cd08071">
    <property type="entry name" value="MPN_DUF2466"/>
    <property type="match status" value="1"/>
</dbReference>
<gene>
    <name evidence="7" type="primary">radC</name>
    <name evidence="7" type="ORF">EIP75_21750</name>
</gene>
<keyword evidence="2" id="KW-0479">Metal-binding</keyword>
<dbReference type="PANTHER" id="PTHR30471">
    <property type="entry name" value="DNA REPAIR PROTEIN RADC"/>
    <property type="match status" value="1"/>
</dbReference>
<dbReference type="OrthoDB" id="9804482at2"/>
<dbReference type="NCBIfam" id="TIGR00608">
    <property type="entry name" value="radc"/>
    <property type="match status" value="1"/>
</dbReference>
<dbReference type="GO" id="GO:0008237">
    <property type="term" value="F:metallopeptidase activity"/>
    <property type="evidence" value="ECO:0007669"/>
    <property type="project" value="UniProtKB-KW"/>
</dbReference>
<dbReference type="GO" id="GO:0046872">
    <property type="term" value="F:metal ion binding"/>
    <property type="evidence" value="ECO:0007669"/>
    <property type="project" value="UniProtKB-KW"/>
</dbReference>
<dbReference type="PANTHER" id="PTHR30471:SF3">
    <property type="entry name" value="UPF0758 PROTEIN YEES-RELATED"/>
    <property type="match status" value="1"/>
</dbReference>
<dbReference type="PROSITE" id="PS01302">
    <property type="entry name" value="UPF0758"/>
    <property type="match status" value="1"/>
</dbReference>
<dbReference type="PROSITE" id="PS50249">
    <property type="entry name" value="MPN"/>
    <property type="match status" value="1"/>
</dbReference>
<dbReference type="EMBL" id="RSED01000026">
    <property type="protein sequence ID" value="RRS01202.1"/>
    <property type="molecule type" value="Genomic_DNA"/>
</dbReference>
<comment type="caution">
    <text evidence="7">The sequence shown here is derived from an EMBL/GenBank/DDBJ whole genome shotgun (WGS) entry which is preliminary data.</text>
</comment>
<evidence type="ECO:0000256" key="4">
    <source>
        <dbReference type="ARBA" id="ARBA00022833"/>
    </source>
</evidence>
<evidence type="ECO:0000313" key="8">
    <source>
        <dbReference type="Proteomes" id="UP000269265"/>
    </source>
</evidence>
<keyword evidence="4" id="KW-0862">Zinc</keyword>
<dbReference type="RefSeq" id="WP_125245302.1">
    <property type="nucleotide sequence ID" value="NZ_RSED01000026.1"/>
</dbReference>
<keyword evidence="8" id="KW-1185">Reference proteome</keyword>
<dbReference type="Pfam" id="PF04002">
    <property type="entry name" value="RadC"/>
    <property type="match status" value="1"/>
</dbReference>
<name>A0A3R8YK20_9BURK</name>
<evidence type="ECO:0000259" key="6">
    <source>
        <dbReference type="PROSITE" id="PS50249"/>
    </source>
</evidence>
<reference evidence="7 8" key="1">
    <citation type="submission" date="2018-12" db="EMBL/GenBank/DDBJ databases">
        <title>The whole draft genome of Aquabacterium sp. SJQ9.</title>
        <authorList>
            <person name="Sun L."/>
            <person name="Gao X."/>
            <person name="Chen W."/>
            <person name="Huang K."/>
        </authorList>
    </citation>
    <scope>NUCLEOTIDE SEQUENCE [LARGE SCALE GENOMIC DNA]</scope>
    <source>
        <strain evidence="7 8">SJQ9</strain>
    </source>
</reference>
<dbReference type="InterPro" id="IPR037518">
    <property type="entry name" value="MPN"/>
</dbReference>
<evidence type="ECO:0000256" key="2">
    <source>
        <dbReference type="ARBA" id="ARBA00022723"/>
    </source>
</evidence>
<proteinExistence type="predicted"/>
<dbReference type="AlphaFoldDB" id="A0A3R8YK20"/>
<keyword evidence="3" id="KW-0378">Hydrolase</keyword>
<organism evidence="7 8">
    <name type="scientific">Aquabacterium soli</name>
    <dbReference type="NCBI Taxonomy" id="2493092"/>
    <lineage>
        <taxon>Bacteria</taxon>
        <taxon>Pseudomonadati</taxon>
        <taxon>Pseudomonadota</taxon>
        <taxon>Betaproteobacteria</taxon>
        <taxon>Burkholderiales</taxon>
        <taxon>Aquabacterium</taxon>
    </lineage>
</organism>
<evidence type="ECO:0000256" key="1">
    <source>
        <dbReference type="ARBA" id="ARBA00022670"/>
    </source>
</evidence>
<dbReference type="InterPro" id="IPR020891">
    <property type="entry name" value="UPF0758_CS"/>
</dbReference>
<dbReference type="InterPro" id="IPR025657">
    <property type="entry name" value="RadC_JAB"/>
</dbReference>
<keyword evidence="1" id="KW-0645">Protease</keyword>
<feature type="domain" description="MPN" evidence="6">
    <location>
        <begin position="41"/>
        <end position="164"/>
    </location>
</feature>
<accession>A0A3R8YK20</accession>
<dbReference type="Proteomes" id="UP000269265">
    <property type="component" value="Unassembled WGS sequence"/>
</dbReference>
<dbReference type="GO" id="GO:0006508">
    <property type="term" value="P:proteolysis"/>
    <property type="evidence" value="ECO:0007669"/>
    <property type="project" value="UniProtKB-KW"/>
</dbReference>
<protein>
    <submittedName>
        <fullName evidence="7">DNA repair protein RadC</fullName>
    </submittedName>
</protein>
<evidence type="ECO:0000313" key="7">
    <source>
        <dbReference type="EMBL" id="RRS01202.1"/>
    </source>
</evidence>